<organism evidence="6 7">
    <name type="scientific">Actinomadura fibrosa</name>
    <dbReference type="NCBI Taxonomy" id="111802"/>
    <lineage>
        <taxon>Bacteria</taxon>
        <taxon>Bacillati</taxon>
        <taxon>Actinomycetota</taxon>
        <taxon>Actinomycetes</taxon>
        <taxon>Streptosporangiales</taxon>
        <taxon>Thermomonosporaceae</taxon>
        <taxon>Actinomadura</taxon>
    </lineage>
</organism>
<comment type="similarity">
    <text evidence="1">Belongs to the glycosyltransferase group 1 family. Glycosyltransferase 4 subfamily.</text>
</comment>
<evidence type="ECO:0000256" key="1">
    <source>
        <dbReference type="ARBA" id="ARBA00009481"/>
    </source>
</evidence>
<dbReference type="CDD" id="cd03801">
    <property type="entry name" value="GT4_PimA-like"/>
    <property type="match status" value="1"/>
</dbReference>
<dbReference type="EC" id="2.4.-.-" evidence="6"/>
<feature type="domain" description="Glycosyl transferase family 1" evidence="4">
    <location>
        <begin position="198"/>
        <end position="350"/>
    </location>
</feature>
<dbReference type="InterPro" id="IPR028098">
    <property type="entry name" value="Glyco_trans_4-like_N"/>
</dbReference>
<evidence type="ECO:0000256" key="2">
    <source>
        <dbReference type="ARBA" id="ARBA00022676"/>
    </source>
</evidence>
<dbReference type="GO" id="GO:0016757">
    <property type="term" value="F:glycosyltransferase activity"/>
    <property type="evidence" value="ECO:0007669"/>
    <property type="project" value="UniProtKB-KW"/>
</dbReference>
<dbReference type="Pfam" id="PF13439">
    <property type="entry name" value="Glyco_transf_4"/>
    <property type="match status" value="1"/>
</dbReference>
<dbReference type="RefSeq" id="WP_131764029.1">
    <property type="nucleotide sequence ID" value="NZ_CAACUY010000468.1"/>
</dbReference>
<dbReference type="EMBL" id="JBHTGP010000006">
    <property type="protein sequence ID" value="MFD0685236.1"/>
    <property type="molecule type" value="Genomic_DNA"/>
</dbReference>
<dbReference type="PANTHER" id="PTHR12526:SF640">
    <property type="entry name" value="COLANIC ACID BIOSYNTHESIS GLYCOSYLTRANSFERASE WCAL-RELATED"/>
    <property type="match status" value="1"/>
</dbReference>
<accession>A0ABW2XFK3</accession>
<keyword evidence="2 6" id="KW-0328">Glycosyltransferase</keyword>
<dbReference type="SUPFAM" id="SSF53756">
    <property type="entry name" value="UDP-Glycosyltransferase/glycogen phosphorylase"/>
    <property type="match status" value="1"/>
</dbReference>
<sequence length="442" mass="48092">MNEIARVAGLRVAVVNWRDPWHPAAGGAERYAFEVARGLAGRGARVRYLTCRAPGQRRRERAEGVEFVRLGGRFTVYPLVLLWTLLRRRSFDAVIDCQNGIPFFVPWVLPRRVPVLCVIHHVHDAQFGLYFPPWLAWLGRVLEGPVSRWTYRRHAFVAVSPSTLRAVRERLSWTGPVYVVPNGSVPPAPAGEAGPGPVGDPEVVCVTRLVPHKRLDLLLDLAARLAERRPGLRLHIVGDGPEAPALADGIARRGLGDVVIAHGYVSEEVKTALVARADLHLSTSQGEGWGLSVIEAAALGVPTVAFDVDGLRDAVRDGITGWLARDDDADAADGAADTVDRALKELDDPDRRAEIAAACRAWAGEFDWARTTARMAELLAASVRLGTSSTGDDRAHVVHRYGDEHPRVVEGPARDELLAAPDAVRAVRPATPAERLLGRPGH</sequence>
<comment type="caution">
    <text evidence="6">The sequence shown here is derived from an EMBL/GenBank/DDBJ whole genome shotgun (WGS) entry which is preliminary data.</text>
</comment>
<feature type="domain" description="Glycosyltransferase subfamily 4-like N-terminal" evidence="5">
    <location>
        <begin position="26"/>
        <end position="183"/>
    </location>
</feature>
<reference evidence="7" key="1">
    <citation type="journal article" date="2019" name="Int. J. Syst. Evol. Microbiol.">
        <title>The Global Catalogue of Microorganisms (GCM) 10K type strain sequencing project: providing services to taxonomists for standard genome sequencing and annotation.</title>
        <authorList>
            <consortium name="The Broad Institute Genomics Platform"/>
            <consortium name="The Broad Institute Genome Sequencing Center for Infectious Disease"/>
            <person name="Wu L."/>
            <person name="Ma J."/>
        </authorList>
    </citation>
    <scope>NUCLEOTIDE SEQUENCE [LARGE SCALE GENOMIC DNA]</scope>
    <source>
        <strain evidence="7">JCM 9371</strain>
    </source>
</reference>
<evidence type="ECO:0000313" key="6">
    <source>
        <dbReference type="EMBL" id="MFD0685236.1"/>
    </source>
</evidence>
<evidence type="ECO:0000256" key="3">
    <source>
        <dbReference type="ARBA" id="ARBA00022679"/>
    </source>
</evidence>
<evidence type="ECO:0000259" key="5">
    <source>
        <dbReference type="Pfam" id="PF13439"/>
    </source>
</evidence>
<dbReference type="Gene3D" id="3.40.50.2000">
    <property type="entry name" value="Glycogen Phosphorylase B"/>
    <property type="match status" value="2"/>
</dbReference>
<keyword evidence="7" id="KW-1185">Reference proteome</keyword>
<keyword evidence="3 6" id="KW-0808">Transferase</keyword>
<name>A0ABW2XFK3_9ACTN</name>
<gene>
    <name evidence="6" type="ORF">ACFQZM_12070</name>
</gene>
<dbReference type="InterPro" id="IPR001296">
    <property type="entry name" value="Glyco_trans_1"/>
</dbReference>
<evidence type="ECO:0000313" key="7">
    <source>
        <dbReference type="Proteomes" id="UP001597063"/>
    </source>
</evidence>
<protein>
    <submittedName>
        <fullName evidence="6">Glycosyltransferase family 4 protein</fullName>
        <ecNumber evidence="6">2.4.-.-</ecNumber>
    </submittedName>
</protein>
<proteinExistence type="inferred from homology"/>
<dbReference type="Pfam" id="PF00534">
    <property type="entry name" value="Glycos_transf_1"/>
    <property type="match status" value="1"/>
</dbReference>
<dbReference type="Proteomes" id="UP001597063">
    <property type="component" value="Unassembled WGS sequence"/>
</dbReference>
<dbReference type="PANTHER" id="PTHR12526">
    <property type="entry name" value="GLYCOSYLTRANSFERASE"/>
    <property type="match status" value="1"/>
</dbReference>
<evidence type="ECO:0000259" key="4">
    <source>
        <dbReference type="Pfam" id="PF00534"/>
    </source>
</evidence>